<dbReference type="CDD" id="cd05289">
    <property type="entry name" value="MDR_like_2"/>
    <property type="match status" value="1"/>
</dbReference>
<dbReference type="InterPro" id="IPR051603">
    <property type="entry name" value="Zinc-ADH_QOR/CCCR"/>
</dbReference>
<dbReference type="InterPro" id="IPR011032">
    <property type="entry name" value="GroES-like_sf"/>
</dbReference>
<dbReference type="RefSeq" id="WP_330137048.1">
    <property type="nucleotide sequence ID" value="NZ_JAUTXY010000024.1"/>
</dbReference>
<keyword evidence="4" id="KW-1185">Reference proteome</keyword>
<name>A0ABU7LK27_9NOCA</name>
<dbReference type="Pfam" id="PF08240">
    <property type="entry name" value="ADH_N"/>
    <property type="match status" value="1"/>
</dbReference>
<dbReference type="EMBL" id="JAUTXY010000024">
    <property type="protein sequence ID" value="MEE2061914.1"/>
    <property type="molecule type" value="Genomic_DNA"/>
</dbReference>
<dbReference type="InterPro" id="IPR036291">
    <property type="entry name" value="NAD(P)-bd_dom_sf"/>
</dbReference>
<dbReference type="SUPFAM" id="SSF51735">
    <property type="entry name" value="NAD(P)-binding Rossmann-fold domains"/>
    <property type="match status" value="1"/>
</dbReference>
<dbReference type="PANTHER" id="PTHR44154:SF1">
    <property type="entry name" value="QUINONE OXIDOREDUCTASE"/>
    <property type="match status" value="1"/>
</dbReference>
<dbReference type="SUPFAM" id="SSF50129">
    <property type="entry name" value="GroES-like"/>
    <property type="match status" value="1"/>
</dbReference>
<keyword evidence="3" id="KW-0560">Oxidoreductase</keyword>
<reference evidence="3 4" key="1">
    <citation type="submission" date="2023-07" db="EMBL/GenBank/DDBJ databases">
        <authorList>
            <person name="Girao M."/>
            <person name="Carvalho M.F."/>
        </authorList>
    </citation>
    <scope>NUCLEOTIDE SEQUENCE [LARGE SCALE GENOMIC DNA]</scope>
    <source>
        <strain evidence="3 4">YIM65754</strain>
    </source>
</reference>
<protein>
    <submittedName>
        <fullName evidence="3">NADP-dependent oxidoreductase</fullName>
        <ecNumber evidence="3">1.-.-.-</ecNumber>
    </submittedName>
</protein>
<evidence type="ECO:0000259" key="2">
    <source>
        <dbReference type="SMART" id="SM00829"/>
    </source>
</evidence>
<sequence>MAIAYGFSEYGGPDTQQVFDLEIPRPGPGQLVVAVHAAGVNPADWKVRAGTRKDTVPVTLPAVLGREVSGVVTAVGENGRSFVVGDAVFGSTATGFGGYAEYTVLNADSTAHKPERVGFASAATIPVAAGTALDIVEQLEIVDADTVLVLGAGGGVGSAVTQLAHAQGAAVLGVASAGKTGLVEANGGIWIESGPGSEERIVAAGERAGKVTVIVDLVGGDVLARAASACGPDVRLISVADPARASGLGGSGVDRRRTTEVFTRVAALIESGVLDPRIEHTFPLGEAGRALALVEDGHASGKVVVSVR</sequence>
<comment type="caution">
    <text evidence="3">The sequence shown here is derived from an EMBL/GenBank/DDBJ whole genome shotgun (WGS) entry which is preliminary data.</text>
</comment>
<evidence type="ECO:0000313" key="4">
    <source>
        <dbReference type="Proteomes" id="UP001336020"/>
    </source>
</evidence>
<dbReference type="GO" id="GO:0016491">
    <property type="term" value="F:oxidoreductase activity"/>
    <property type="evidence" value="ECO:0007669"/>
    <property type="project" value="UniProtKB-KW"/>
</dbReference>
<keyword evidence="1" id="KW-0521">NADP</keyword>
<dbReference type="InterPro" id="IPR013154">
    <property type="entry name" value="ADH-like_N"/>
</dbReference>
<dbReference type="EC" id="1.-.-.-" evidence="3"/>
<proteinExistence type="predicted"/>
<dbReference type="Proteomes" id="UP001336020">
    <property type="component" value="Unassembled WGS sequence"/>
</dbReference>
<accession>A0ABU7LK27</accession>
<evidence type="ECO:0000313" key="3">
    <source>
        <dbReference type="EMBL" id="MEE2061914.1"/>
    </source>
</evidence>
<evidence type="ECO:0000256" key="1">
    <source>
        <dbReference type="ARBA" id="ARBA00022857"/>
    </source>
</evidence>
<dbReference type="Gene3D" id="3.40.50.720">
    <property type="entry name" value="NAD(P)-binding Rossmann-like Domain"/>
    <property type="match status" value="1"/>
</dbReference>
<dbReference type="Pfam" id="PF13602">
    <property type="entry name" value="ADH_zinc_N_2"/>
    <property type="match status" value="1"/>
</dbReference>
<dbReference type="Gene3D" id="3.90.180.10">
    <property type="entry name" value="Medium-chain alcohol dehydrogenases, catalytic domain"/>
    <property type="match status" value="1"/>
</dbReference>
<organism evidence="3 4">
    <name type="scientific">Rhodococcus artemisiae</name>
    <dbReference type="NCBI Taxonomy" id="714159"/>
    <lineage>
        <taxon>Bacteria</taxon>
        <taxon>Bacillati</taxon>
        <taxon>Actinomycetota</taxon>
        <taxon>Actinomycetes</taxon>
        <taxon>Mycobacteriales</taxon>
        <taxon>Nocardiaceae</taxon>
        <taxon>Rhodococcus</taxon>
    </lineage>
</organism>
<dbReference type="SMART" id="SM00829">
    <property type="entry name" value="PKS_ER"/>
    <property type="match status" value="1"/>
</dbReference>
<dbReference type="PANTHER" id="PTHR44154">
    <property type="entry name" value="QUINONE OXIDOREDUCTASE"/>
    <property type="match status" value="1"/>
</dbReference>
<dbReference type="InterPro" id="IPR020843">
    <property type="entry name" value="ER"/>
</dbReference>
<gene>
    <name evidence="3" type="ORF">Q7514_30745</name>
</gene>
<feature type="domain" description="Enoyl reductase (ER)" evidence="2">
    <location>
        <begin position="11"/>
        <end position="305"/>
    </location>
</feature>